<evidence type="ECO:0000313" key="3">
    <source>
        <dbReference type="Proteomes" id="UP000290900"/>
    </source>
</evidence>
<dbReference type="SUPFAM" id="SSF48452">
    <property type="entry name" value="TPR-like"/>
    <property type="match status" value="1"/>
</dbReference>
<dbReference type="OrthoDB" id="1874341at2759"/>
<gene>
    <name evidence="2" type="ORF">BRENAR_LOCUS4337</name>
</gene>
<keyword evidence="3" id="KW-1185">Reference proteome</keyword>
<organism evidence="2 3">
    <name type="scientific">Brettanomyces naardenensis</name>
    <name type="common">Yeast</name>
    <dbReference type="NCBI Taxonomy" id="13370"/>
    <lineage>
        <taxon>Eukaryota</taxon>
        <taxon>Fungi</taxon>
        <taxon>Dikarya</taxon>
        <taxon>Ascomycota</taxon>
        <taxon>Saccharomycotina</taxon>
        <taxon>Pichiomycetes</taxon>
        <taxon>Pichiales</taxon>
        <taxon>Pichiaceae</taxon>
        <taxon>Brettanomyces</taxon>
    </lineage>
</organism>
<sequence>MAHHDQFIDSALNCGNYTLALKLLSKKIKQYPNSSYFYALKAQALALQGQNDQALQEAQDLLNKCPSDPETLTTLAYVFDLLDYEPSHGVFEVASKKYPTSQLVYEWFSHSVRSADILQLQKSTMLLTKAVHGSVSQQIVSSRATKLYAASSFLLACKCCSSQLGPANLRLFPMLGLKMAQQAVPETAQEFCIYCQLLELVGKKQDCLKVLEDFLAKENDLELKLIYLRLLKEEELYEKLFVVTQKYLVNLGEDDWDTWRLFVESGALIGKIDQCIKVIDSYSDGRNKSLAYLEVAKYSNDVSKEVYLREYIEKYGTKKCCFLDLKGFVDESAQIDPILDDIYDSRINPVLEGSSKLTDSVLVLIVNYLKLRLLSHPDLLHSPDFIAQCCKLYTATEPLLMHLQEFDFSAGFELVIMACQALVLQSETVGRDLFIRIVVILEAAVERNPYEFHLKLWLITLYMKLNLVTKAQTLLESMKVKFVQIDTLSPLLFTRYSSLTDKDEYLSDVSSFYTKNVKAEVPHMIFNCFQNLSLSKLQGFFEFSIRLQSSFSRFLNCLERIRRCRVSNDTRIIENELKDDLRQFYKIYRKDGKDIDQRINDNRDLTTLWDCGIHERLSEVEKRLDLVNPTVNLDYLAIETLKNLLIYDSRSSLYDEYISKFLELYKRVDELPCTPAEKWNQSIIAHILDPSVPMRDFPEKAESSLDFEFNHTVFVVTDAVHQLQYLAKNPNDKIKGGIRGVQNKVSEGLKGLKEDLTSYKRLSRKDVAKVEDETKKWFKSDEVGKLFNVNAREISTVFEEIRQAGQQTMGALGRI</sequence>
<dbReference type="EMBL" id="CAACVR010000046">
    <property type="protein sequence ID" value="VEU23607.1"/>
    <property type="molecule type" value="Genomic_DNA"/>
</dbReference>
<protein>
    <submittedName>
        <fullName evidence="2">DEKNAAC104767</fullName>
    </submittedName>
</protein>
<dbReference type="STRING" id="13370.A0A448YRS7"/>
<dbReference type="AlphaFoldDB" id="A0A448YRS7"/>
<dbReference type="InterPro" id="IPR011990">
    <property type="entry name" value="TPR-like_helical_dom_sf"/>
</dbReference>
<proteinExistence type="inferred from homology"/>
<comment type="similarity">
    <text evidence="1">Belongs to the MDM20/NAA25 family.</text>
</comment>
<dbReference type="InParanoid" id="A0A448YRS7"/>
<dbReference type="Proteomes" id="UP000290900">
    <property type="component" value="Unassembled WGS sequence"/>
</dbReference>
<accession>A0A448YRS7</accession>
<dbReference type="FunCoup" id="A0A448YRS7">
    <property type="interactions" value="49"/>
</dbReference>
<dbReference type="InterPro" id="IPR019183">
    <property type="entry name" value="NAA25_NatB_aux_su"/>
</dbReference>
<evidence type="ECO:0000313" key="2">
    <source>
        <dbReference type="EMBL" id="VEU23607.1"/>
    </source>
</evidence>
<dbReference type="PANTHER" id="PTHR22767">
    <property type="entry name" value="N-TERMINAL ACETYLTRANSFERASE-RELATED"/>
    <property type="match status" value="1"/>
</dbReference>
<name>A0A448YRS7_BRENA</name>
<dbReference type="Pfam" id="PF09797">
    <property type="entry name" value="NatB_MDM20"/>
    <property type="match status" value="1"/>
</dbReference>
<dbReference type="PANTHER" id="PTHR22767:SF3">
    <property type="entry name" value="N-ALPHA-ACETYLTRANSFERASE 25, NATB AUXILIARY SUBUNIT"/>
    <property type="match status" value="1"/>
</dbReference>
<dbReference type="Gene3D" id="1.25.40.10">
    <property type="entry name" value="Tetratricopeptide repeat domain"/>
    <property type="match status" value="1"/>
</dbReference>
<dbReference type="GO" id="GO:0031416">
    <property type="term" value="C:NatB complex"/>
    <property type="evidence" value="ECO:0007669"/>
    <property type="project" value="TreeGrafter"/>
</dbReference>
<reference evidence="2 3" key="1">
    <citation type="submission" date="2018-12" db="EMBL/GenBank/DDBJ databases">
        <authorList>
            <person name="Tiukova I."/>
            <person name="Dainat J."/>
        </authorList>
    </citation>
    <scope>NUCLEOTIDE SEQUENCE [LARGE SCALE GENOMIC DNA]</scope>
</reference>
<evidence type="ECO:0000256" key="1">
    <source>
        <dbReference type="ARBA" id="ARBA00006298"/>
    </source>
</evidence>